<dbReference type="Proteomes" id="UP000693946">
    <property type="component" value="Linkage Group LG11"/>
</dbReference>
<evidence type="ECO:0000313" key="1">
    <source>
        <dbReference type="EMBL" id="KAG7520740.1"/>
    </source>
</evidence>
<sequence>MRGNLSLFLFTSRHDYQKSFCSSTSDTCTSTASVSVTLQEAAGMLLPGGDDTCTLTLTAFSLFTYQHSNTQPFPPGDGDGRRLRRHRLCGEGLSPNNAITRSLHPHSQSVSQAPSPHAPYLLPALLCSAPPFMFLQCLPRTHRLSLYMIRLRFFSYTFNLLQDPVVKPTQYEELVLVTGAKQEYKENTTFKSESAIIYKSEIQTKICTVCKSRNKRLDNLLEVQSGNLWDSHTKDSG</sequence>
<reference evidence="1 2" key="1">
    <citation type="journal article" date="2021" name="Sci. Rep.">
        <title>Chromosome anchoring in Senegalese sole (Solea senegalensis) reveals sex-associated markers and genome rearrangements in flatfish.</title>
        <authorList>
            <person name="Guerrero-Cozar I."/>
            <person name="Gomez-Garrido J."/>
            <person name="Berbel C."/>
            <person name="Martinez-Blanch J.F."/>
            <person name="Alioto T."/>
            <person name="Claros M.G."/>
            <person name="Gagnaire P.A."/>
            <person name="Manchado M."/>
        </authorList>
    </citation>
    <scope>NUCLEOTIDE SEQUENCE [LARGE SCALE GENOMIC DNA]</scope>
    <source>
        <strain evidence="1">Sse05_10M</strain>
    </source>
</reference>
<gene>
    <name evidence="1" type="ORF">JOB18_035600</name>
</gene>
<dbReference type="EMBL" id="JAGKHQ010000003">
    <property type="protein sequence ID" value="KAG7520740.1"/>
    <property type="molecule type" value="Genomic_DNA"/>
</dbReference>
<evidence type="ECO:0000313" key="2">
    <source>
        <dbReference type="Proteomes" id="UP000693946"/>
    </source>
</evidence>
<organism evidence="1 2">
    <name type="scientific">Solea senegalensis</name>
    <name type="common">Senegalese sole</name>
    <dbReference type="NCBI Taxonomy" id="28829"/>
    <lineage>
        <taxon>Eukaryota</taxon>
        <taxon>Metazoa</taxon>
        <taxon>Chordata</taxon>
        <taxon>Craniata</taxon>
        <taxon>Vertebrata</taxon>
        <taxon>Euteleostomi</taxon>
        <taxon>Actinopterygii</taxon>
        <taxon>Neopterygii</taxon>
        <taxon>Teleostei</taxon>
        <taxon>Neoteleostei</taxon>
        <taxon>Acanthomorphata</taxon>
        <taxon>Carangaria</taxon>
        <taxon>Pleuronectiformes</taxon>
        <taxon>Pleuronectoidei</taxon>
        <taxon>Soleidae</taxon>
        <taxon>Solea</taxon>
    </lineage>
</organism>
<proteinExistence type="predicted"/>
<keyword evidence="2" id="KW-1185">Reference proteome</keyword>
<comment type="caution">
    <text evidence="1">The sequence shown here is derived from an EMBL/GenBank/DDBJ whole genome shotgun (WGS) entry which is preliminary data.</text>
</comment>
<dbReference type="AlphaFoldDB" id="A0AAV6SUH4"/>
<protein>
    <submittedName>
        <fullName evidence="1">Uncharacterized protein</fullName>
    </submittedName>
</protein>
<name>A0AAV6SUH4_SOLSE</name>
<accession>A0AAV6SUH4</accession>